<dbReference type="Proteomes" id="UP000003146">
    <property type="component" value="Unassembled WGS sequence"/>
</dbReference>
<proteinExistence type="predicted"/>
<evidence type="ECO:0000313" key="1">
    <source>
        <dbReference type="EMBL" id="EDV02123.1"/>
    </source>
</evidence>
<gene>
    <name evidence="1" type="ORF">BACCOP_00784</name>
</gene>
<dbReference type="HOGENOM" id="CLU_3114452_0_0_10"/>
<evidence type="ECO:0000313" key="2">
    <source>
        <dbReference type="Proteomes" id="UP000003146"/>
    </source>
</evidence>
<sequence>MPLEFLLNETDYSWHCAIKTGEKVSRCDTIVFCFMNNVSWRKEWLSIWIP</sequence>
<dbReference type="STRING" id="470145.BACCOP_00784"/>
<dbReference type="AlphaFoldDB" id="B3JFY3"/>
<accession>B3JFY3</accession>
<name>B3JFY3_9BACT</name>
<protein>
    <submittedName>
        <fullName evidence="1">Uncharacterized protein</fullName>
    </submittedName>
</protein>
<comment type="caution">
    <text evidence="1">The sequence shown here is derived from an EMBL/GenBank/DDBJ whole genome shotgun (WGS) entry which is preliminary data.</text>
</comment>
<dbReference type="EMBL" id="ABIY02000061">
    <property type="protein sequence ID" value="EDV02123.1"/>
    <property type="molecule type" value="Genomic_DNA"/>
</dbReference>
<reference evidence="1 2" key="1">
    <citation type="submission" date="2008-04" db="EMBL/GenBank/DDBJ databases">
        <title>Draft genome sequence of Bacteroides coprocola (DSM 17136).</title>
        <authorList>
            <person name="Sudarsanam P."/>
            <person name="Ley R."/>
            <person name="Guruge J."/>
            <person name="Turnbaugh P.J."/>
            <person name="Mahowald M."/>
            <person name="Liep D."/>
            <person name="Gordon J."/>
        </authorList>
    </citation>
    <scope>NUCLEOTIDE SEQUENCE [LARGE SCALE GENOMIC DNA]</scope>
    <source>
        <strain evidence="1 2">DSM 17136</strain>
    </source>
</reference>
<reference evidence="1 2" key="2">
    <citation type="submission" date="2008-04" db="EMBL/GenBank/DDBJ databases">
        <authorList>
            <person name="Fulton L."/>
            <person name="Clifton S."/>
            <person name="Fulton B."/>
            <person name="Xu J."/>
            <person name="Minx P."/>
            <person name="Pepin K.H."/>
            <person name="Johnson M."/>
            <person name="Thiruvilangam P."/>
            <person name="Bhonagiri V."/>
            <person name="Nash W.E."/>
            <person name="Mardis E.R."/>
            <person name="Wilson R.K."/>
        </authorList>
    </citation>
    <scope>NUCLEOTIDE SEQUENCE [LARGE SCALE GENOMIC DNA]</scope>
    <source>
        <strain evidence="1 2">DSM 17136</strain>
    </source>
</reference>
<organism evidence="1 2">
    <name type="scientific">Phocaeicola coprocola DSM 17136</name>
    <dbReference type="NCBI Taxonomy" id="470145"/>
    <lineage>
        <taxon>Bacteria</taxon>
        <taxon>Pseudomonadati</taxon>
        <taxon>Bacteroidota</taxon>
        <taxon>Bacteroidia</taxon>
        <taxon>Bacteroidales</taxon>
        <taxon>Bacteroidaceae</taxon>
        <taxon>Phocaeicola</taxon>
    </lineage>
</organism>